<organism evidence="2 3">
    <name type="scientific">Eruca vesicaria subsp. sativa</name>
    <name type="common">Garden rocket</name>
    <name type="synonym">Eruca sativa</name>
    <dbReference type="NCBI Taxonomy" id="29727"/>
    <lineage>
        <taxon>Eukaryota</taxon>
        <taxon>Viridiplantae</taxon>
        <taxon>Streptophyta</taxon>
        <taxon>Embryophyta</taxon>
        <taxon>Tracheophyta</taxon>
        <taxon>Spermatophyta</taxon>
        <taxon>Magnoliopsida</taxon>
        <taxon>eudicotyledons</taxon>
        <taxon>Gunneridae</taxon>
        <taxon>Pentapetalae</taxon>
        <taxon>rosids</taxon>
        <taxon>malvids</taxon>
        <taxon>Brassicales</taxon>
        <taxon>Brassicaceae</taxon>
        <taxon>Brassiceae</taxon>
        <taxon>Eruca</taxon>
    </lineage>
</organism>
<dbReference type="Proteomes" id="UP001642260">
    <property type="component" value="Unassembled WGS sequence"/>
</dbReference>
<dbReference type="AlphaFoldDB" id="A0ABC8J9H6"/>
<protein>
    <recommendedName>
        <fullName evidence="1">FBD domain-containing protein</fullName>
    </recommendedName>
</protein>
<gene>
    <name evidence="2" type="ORF">ERUC_LOCUS5380</name>
</gene>
<comment type="caution">
    <text evidence="2">The sequence shown here is derived from an EMBL/GenBank/DDBJ whole genome shotgun (WGS) entry which is preliminary data.</text>
</comment>
<dbReference type="EMBL" id="CAKOAT010070044">
    <property type="protein sequence ID" value="CAH8309162.1"/>
    <property type="molecule type" value="Genomic_DNA"/>
</dbReference>
<evidence type="ECO:0000313" key="2">
    <source>
        <dbReference type="EMBL" id="CAH8309162.1"/>
    </source>
</evidence>
<feature type="domain" description="FBD" evidence="1">
    <location>
        <begin position="26"/>
        <end position="98"/>
    </location>
</feature>
<evidence type="ECO:0000259" key="1">
    <source>
        <dbReference type="SMART" id="SM00579"/>
    </source>
</evidence>
<dbReference type="SMART" id="SM00579">
    <property type="entry name" value="FBD"/>
    <property type="match status" value="1"/>
</dbReference>
<evidence type="ECO:0000313" key="3">
    <source>
        <dbReference type="Proteomes" id="UP001642260"/>
    </source>
</evidence>
<name>A0ABC8J9H6_ERUVS</name>
<reference evidence="2 3" key="1">
    <citation type="submission" date="2022-03" db="EMBL/GenBank/DDBJ databases">
        <authorList>
            <person name="Macdonald S."/>
            <person name="Ahmed S."/>
            <person name="Newling K."/>
        </authorList>
    </citation>
    <scope>NUCLEOTIDE SEQUENCE [LARGE SCALE GENOMIC DNA]</scope>
</reference>
<accession>A0ABC8J9H6</accession>
<keyword evidence="3" id="KW-1185">Reference proteome</keyword>
<proteinExistence type="predicted"/>
<sequence>MDEFERMLGTTDNHHMVDLTVIARPWNLLSSLEYVDIERPLKGKVLEMELVGYFLESSPNLQKLSLSLHDSPKKGESDILIELLKFQRLSSSCQIIVRRSS</sequence>
<dbReference type="InterPro" id="IPR006566">
    <property type="entry name" value="FBD"/>
</dbReference>
<dbReference type="Pfam" id="PF08387">
    <property type="entry name" value="FBD"/>
    <property type="match status" value="1"/>
</dbReference>